<dbReference type="Proteomes" id="UP000176050">
    <property type="component" value="Chromosome"/>
</dbReference>
<name>A0A1D8P7V9_9FLAO</name>
<feature type="signal peptide" evidence="1">
    <location>
        <begin position="1"/>
        <end position="19"/>
    </location>
</feature>
<proteinExistence type="predicted"/>
<dbReference type="Pfam" id="PF19573">
    <property type="entry name" value="DUF6089"/>
    <property type="match status" value="1"/>
</dbReference>
<gene>
    <name evidence="3" type="ORF">LPB138_08105</name>
</gene>
<organism evidence="3 4">
    <name type="scientific">Urechidicola croceus</name>
    <dbReference type="NCBI Taxonomy" id="1850246"/>
    <lineage>
        <taxon>Bacteria</taxon>
        <taxon>Pseudomonadati</taxon>
        <taxon>Bacteroidota</taxon>
        <taxon>Flavobacteriia</taxon>
        <taxon>Flavobacteriales</taxon>
        <taxon>Flavobacteriaceae</taxon>
        <taxon>Urechidicola</taxon>
    </lineage>
</organism>
<dbReference type="EMBL" id="CP017478">
    <property type="protein sequence ID" value="AOW20640.1"/>
    <property type="molecule type" value="Genomic_DNA"/>
</dbReference>
<dbReference type="InterPro" id="IPR011250">
    <property type="entry name" value="OMP/PagP_B-barrel"/>
</dbReference>
<dbReference type="KEGG" id="lul:LPB138_08105"/>
<protein>
    <recommendedName>
        <fullName evidence="2">DUF6089 domain-containing protein</fullName>
    </recommendedName>
</protein>
<dbReference type="OrthoDB" id="654178at2"/>
<keyword evidence="1" id="KW-0732">Signal</keyword>
<feature type="domain" description="DUF6089" evidence="2">
    <location>
        <begin position="4"/>
        <end position="223"/>
    </location>
</feature>
<evidence type="ECO:0000313" key="4">
    <source>
        <dbReference type="Proteomes" id="UP000176050"/>
    </source>
</evidence>
<evidence type="ECO:0000313" key="3">
    <source>
        <dbReference type="EMBL" id="AOW20640.1"/>
    </source>
</evidence>
<dbReference type="RefSeq" id="WP_070236783.1">
    <property type="nucleotide sequence ID" value="NZ_CP017478.1"/>
</dbReference>
<dbReference type="AlphaFoldDB" id="A0A1D8P7V9"/>
<dbReference type="SUPFAM" id="SSF56925">
    <property type="entry name" value="OMPA-like"/>
    <property type="match status" value="1"/>
</dbReference>
<reference evidence="3 4" key="1">
    <citation type="submission" date="2016-10" db="EMBL/GenBank/DDBJ databases">
        <title>Lutibacter sp. LPB0138, isolated from marine gastropod.</title>
        <authorList>
            <person name="Kim E."/>
            <person name="Yi H."/>
        </authorList>
    </citation>
    <scope>NUCLEOTIDE SEQUENCE [LARGE SCALE GENOMIC DNA]</scope>
    <source>
        <strain evidence="3 4">LPB0138</strain>
    </source>
</reference>
<keyword evidence="4" id="KW-1185">Reference proteome</keyword>
<dbReference type="Gene3D" id="2.40.160.20">
    <property type="match status" value="1"/>
</dbReference>
<evidence type="ECO:0000259" key="2">
    <source>
        <dbReference type="Pfam" id="PF19573"/>
    </source>
</evidence>
<sequence length="227" mass="25683">MIKKFLFITFLWITTLANAQINEAGFFLGGSNYIGDIGSTNYINPNNFAAGIIYKYNLNPRIALRGTFTYAEIKSDDLDSKNIARQQRNLKFSNSIKELAVGVEFSFYDYDLSSQDDTFTPYLLLEFAMFNYNVAAIEYSPNNYGYENKTSYSIPFGVGYKTKLFGPIALGLEVGVRYTFSDDIDFNNPEIPALEFGNPNSNDWYVFSGINLVYTFGRPACYATPNK</sequence>
<dbReference type="InterPro" id="IPR045743">
    <property type="entry name" value="DUF6089"/>
</dbReference>
<dbReference type="STRING" id="1850246.LPB138_08105"/>
<evidence type="ECO:0000256" key="1">
    <source>
        <dbReference type="SAM" id="SignalP"/>
    </source>
</evidence>
<accession>A0A1D8P7V9</accession>
<feature type="chain" id="PRO_5009110838" description="DUF6089 domain-containing protein" evidence="1">
    <location>
        <begin position="20"/>
        <end position="227"/>
    </location>
</feature>